<feature type="chain" id="PRO_5020289349" description="4Fe-4S ferredoxin-type domain-containing protein" evidence="1">
    <location>
        <begin position="18"/>
        <end position="244"/>
    </location>
</feature>
<reference evidence="2 3" key="1">
    <citation type="journal article" date="2015" name="Genome Biol.">
        <title>Comparative genomics of Steinernema reveals deeply conserved gene regulatory networks.</title>
        <authorList>
            <person name="Dillman A.R."/>
            <person name="Macchietto M."/>
            <person name="Porter C.F."/>
            <person name="Rogers A."/>
            <person name="Williams B."/>
            <person name="Antoshechkin I."/>
            <person name="Lee M.M."/>
            <person name="Goodwin Z."/>
            <person name="Lu X."/>
            <person name="Lewis E.E."/>
            <person name="Goodrich-Blair H."/>
            <person name="Stock S.P."/>
            <person name="Adams B.J."/>
            <person name="Sternberg P.W."/>
            <person name="Mortazavi A."/>
        </authorList>
    </citation>
    <scope>NUCLEOTIDE SEQUENCE [LARGE SCALE GENOMIC DNA]</scope>
    <source>
        <strain evidence="2 3">ALL</strain>
    </source>
</reference>
<sequence length="244" mass="24342">MLLRGLLFLGLFANGLTLHCDTCFDKCSCYFSPVQEACPPRMLCYTVNDVMGRPIRKGCAHDCHSFGGQCSRCDTELCNRTPRGAYTPSGYEDCDTSGAGTGSEWGGSHIGGGGVYGGGDSGIGQGAGVYGNSGSGIGQGAGVYGNGGSGIGQGAGVDEYGRYGNQGQIGGGVYGGGGSGIGQGAGVDQYGRYPPQNQGIGQGVGVYGNQRPPAIGGGVYPGRGSASSITASVVVVLTAGFVMI</sequence>
<proteinExistence type="predicted"/>
<evidence type="ECO:0000313" key="2">
    <source>
        <dbReference type="EMBL" id="TKR64906.1"/>
    </source>
</evidence>
<dbReference type="EMBL" id="AZBU02000009">
    <property type="protein sequence ID" value="TKR64906.1"/>
    <property type="molecule type" value="Genomic_DNA"/>
</dbReference>
<evidence type="ECO:0000313" key="3">
    <source>
        <dbReference type="Proteomes" id="UP000298663"/>
    </source>
</evidence>
<organism evidence="2 3">
    <name type="scientific">Steinernema carpocapsae</name>
    <name type="common">Entomopathogenic nematode</name>
    <dbReference type="NCBI Taxonomy" id="34508"/>
    <lineage>
        <taxon>Eukaryota</taxon>
        <taxon>Metazoa</taxon>
        <taxon>Ecdysozoa</taxon>
        <taxon>Nematoda</taxon>
        <taxon>Chromadorea</taxon>
        <taxon>Rhabditida</taxon>
        <taxon>Tylenchina</taxon>
        <taxon>Panagrolaimomorpha</taxon>
        <taxon>Strongyloidoidea</taxon>
        <taxon>Steinernematidae</taxon>
        <taxon>Steinernema</taxon>
    </lineage>
</organism>
<name>A0A4U5M7L8_STECR</name>
<gene>
    <name evidence="2" type="ORF">L596_025381</name>
</gene>
<keyword evidence="1" id="KW-0732">Signal</keyword>
<feature type="signal peptide" evidence="1">
    <location>
        <begin position="1"/>
        <end position="17"/>
    </location>
</feature>
<comment type="caution">
    <text evidence="2">The sequence shown here is derived from an EMBL/GenBank/DDBJ whole genome shotgun (WGS) entry which is preliminary data.</text>
</comment>
<reference evidence="2 3" key="2">
    <citation type="journal article" date="2019" name="G3 (Bethesda)">
        <title>Hybrid Assembly of the Genome of the Entomopathogenic Nematode Steinernema carpocapsae Identifies the X-Chromosome.</title>
        <authorList>
            <person name="Serra L."/>
            <person name="Macchietto M."/>
            <person name="Macias-Munoz A."/>
            <person name="McGill C.J."/>
            <person name="Rodriguez I.M."/>
            <person name="Rodriguez B."/>
            <person name="Murad R."/>
            <person name="Mortazavi A."/>
        </authorList>
    </citation>
    <scope>NUCLEOTIDE SEQUENCE [LARGE SCALE GENOMIC DNA]</scope>
    <source>
        <strain evidence="2 3">ALL</strain>
    </source>
</reference>
<evidence type="ECO:0008006" key="4">
    <source>
        <dbReference type="Google" id="ProtNLM"/>
    </source>
</evidence>
<dbReference type="AlphaFoldDB" id="A0A4U5M7L8"/>
<dbReference type="Proteomes" id="UP000298663">
    <property type="component" value="Unassembled WGS sequence"/>
</dbReference>
<keyword evidence="3" id="KW-1185">Reference proteome</keyword>
<accession>A0A4U5M7L8</accession>
<dbReference type="OrthoDB" id="10581010at2759"/>
<evidence type="ECO:0000256" key="1">
    <source>
        <dbReference type="SAM" id="SignalP"/>
    </source>
</evidence>
<protein>
    <recommendedName>
        <fullName evidence="4">4Fe-4S ferredoxin-type domain-containing protein</fullName>
    </recommendedName>
</protein>